<sequence length="322" mass="34553">MLRRSLILWGAAALGAPLAAPRLALAAWPERPIQVVCPGPAGGGMDAYARAIIPFVAPLLGNANMVVINRPNASGQLAFESVALAEPDGYTIGVAQTPNLITLPIERQVRYRVQDLTYIANVVEDPGGLFVRADSPYRSLKDLVEAAKQRPDRLAIGSAGIGTDDHLLILAFQEATGTRFSHVPYSGTPPIIQGVLAGDTAAGSLNVSEGIGLVRQGALRLLGQANAERWSEAADIPTFREQGIDMVAGSVRGVIGPPGMSPELRDRFRMAFAEALADPAWVKEAARLSLPLRVMSGEEQQKVFLADDVKLRALWQRQPWRD</sequence>
<organism evidence="3 4">
    <name type="scientific">Roseomonas marmotae</name>
    <dbReference type="NCBI Taxonomy" id="2768161"/>
    <lineage>
        <taxon>Bacteria</taxon>
        <taxon>Pseudomonadati</taxon>
        <taxon>Pseudomonadota</taxon>
        <taxon>Alphaproteobacteria</taxon>
        <taxon>Acetobacterales</taxon>
        <taxon>Roseomonadaceae</taxon>
        <taxon>Roseomonas</taxon>
    </lineage>
</organism>
<dbReference type="InterPro" id="IPR005064">
    <property type="entry name" value="BUG"/>
</dbReference>
<evidence type="ECO:0000256" key="2">
    <source>
        <dbReference type="SAM" id="SignalP"/>
    </source>
</evidence>
<dbReference type="Proteomes" id="UP001518990">
    <property type="component" value="Unassembled WGS sequence"/>
</dbReference>
<dbReference type="Pfam" id="PF03401">
    <property type="entry name" value="TctC"/>
    <property type="match status" value="1"/>
</dbReference>
<proteinExistence type="inferred from homology"/>
<dbReference type="CDD" id="cd07012">
    <property type="entry name" value="PBP2_Bug_TTT"/>
    <property type="match status" value="1"/>
</dbReference>
<dbReference type="InterPro" id="IPR042100">
    <property type="entry name" value="Bug_dom1"/>
</dbReference>
<dbReference type="SUPFAM" id="SSF53850">
    <property type="entry name" value="Periplasmic binding protein-like II"/>
    <property type="match status" value="1"/>
</dbReference>
<dbReference type="PANTHER" id="PTHR42928">
    <property type="entry name" value="TRICARBOXYLATE-BINDING PROTEIN"/>
    <property type="match status" value="1"/>
</dbReference>
<comment type="caution">
    <text evidence="3">The sequence shown here is derived from an EMBL/GenBank/DDBJ whole genome shotgun (WGS) entry which is preliminary data.</text>
</comment>
<protein>
    <submittedName>
        <fullName evidence="3">Tripartite tricarboxylate transporter substrate binding protein</fullName>
    </submittedName>
</protein>
<keyword evidence="4" id="KW-1185">Reference proteome</keyword>
<accession>A0ABS3KH47</accession>
<evidence type="ECO:0000256" key="1">
    <source>
        <dbReference type="ARBA" id="ARBA00006987"/>
    </source>
</evidence>
<gene>
    <name evidence="3" type="ORF">IAI60_19475</name>
</gene>
<dbReference type="PIRSF" id="PIRSF017082">
    <property type="entry name" value="YflP"/>
    <property type="match status" value="1"/>
</dbReference>
<evidence type="ECO:0000313" key="4">
    <source>
        <dbReference type="Proteomes" id="UP001518990"/>
    </source>
</evidence>
<reference evidence="3 4" key="1">
    <citation type="submission" date="2020-09" db="EMBL/GenBank/DDBJ databases">
        <title>Roseomonas.</title>
        <authorList>
            <person name="Zhu W."/>
        </authorList>
    </citation>
    <scope>NUCLEOTIDE SEQUENCE [LARGE SCALE GENOMIC DNA]</scope>
    <source>
        <strain evidence="3 4">1311</strain>
    </source>
</reference>
<dbReference type="EMBL" id="JACTNF010000030">
    <property type="protein sequence ID" value="MBO1076801.1"/>
    <property type="molecule type" value="Genomic_DNA"/>
</dbReference>
<feature type="chain" id="PRO_5045717144" evidence="2">
    <location>
        <begin position="27"/>
        <end position="322"/>
    </location>
</feature>
<evidence type="ECO:0000313" key="3">
    <source>
        <dbReference type="EMBL" id="MBO1076801.1"/>
    </source>
</evidence>
<comment type="similarity">
    <text evidence="1">Belongs to the UPF0065 (bug) family.</text>
</comment>
<name>A0ABS3KH47_9PROT</name>
<dbReference type="Gene3D" id="3.40.190.150">
    <property type="entry name" value="Bordetella uptake gene, domain 1"/>
    <property type="match status" value="1"/>
</dbReference>
<keyword evidence="2" id="KW-0732">Signal</keyword>
<dbReference type="RefSeq" id="WP_207450211.1">
    <property type="nucleotide sequence ID" value="NZ_CP061091.1"/>
</dbReference>
<feature type="signal peptide" evidence="2">
    <location>
        <begin position="1"/>
        <end position="26"/>
    </location>
</feature>
<dbReference type="Gene3D" id="3.40.190.10">
    <property type="entry name" value="Periplasmic binding protein-like II"/>
    <property type="match status" value="1"/>
</dbReference>
<dbReference type="PANTHER" id="PTHR42928:SF5">
    <property type="entry name" value="BLR1237 PROTEIN"/>
    <property type="match status" value="1"/>
</dbReference>